<evidence type="ECO:0000313" key="2">
    <source>
        <dbReference type="Proteomes" id="UP000537260"/>
    </source>
</evidence>
<accession>A0A7Z0J4J1</accession>
<protein>
    <submittedName>
        <fullName evidence="1">Uncharacterized protein</fullName>
    </submittedName>
</protein>
<evidence type="ECO:0000313" key="1">
    <source>
        <dbReference type="EMBL" id="NYJ18442.1"/>
    </source>
</evidence>
<comment type="caution">
    <text evidence="1">The sequence shown here is derived from an EMBL/GenBank/DDBJ whole genome shotgun (WGS) entry which is preliminary data.</text>
</comment>
<sequence>MAAGAELAEHLLERGLIVAATDRASLDTAADHLDRIDGILNQADTDDEAVLAAVAPELAAALDAIAQVSPAARSGVIDESDLLELGRLRDRIGGADAGATASDTAAPRALRTVLTTALIELEADVHDLLADLADLDDASDHD</sequence>
<name>A0A7Z0J4J1_9MICO</name>
<dbReference type="Proteomes" id="UP000537260">
    <property type="component" value="Unassembled WGS sequence"/>
</dbReference>
<organism evidence="1 2">
    <name type="scientific">Glaciibacter psychrotolerans</name>
    <dbReference type="NCBI Taxonomy" id="670054"/>
    <lineage>
        <taxon>Bacteria</taxon>
        <taxon>Bacillati</taxon>
        <taxon>Actinomycetota</taxon>
        <taxon>Actinomycetes</taxon>
        <taxon>Micrococcales</taxon>
        <taxon>Microbacteriaceae</taxon>
        <taxon>Glaciibacter</taxon>
    </lineage>
</organism>
<reference evidence="1 2" key="1">
    <citation type="submission" date="2020-07" db="EMBL/GenBank/DDBJ databases">
        <title>Sequencing the genomes of 1000 actinobacteria strains.</title>
        <authorList>
            <person name="Klenk H.-P."/>
        </authorList>
    </citation>
    <scope>NUCLEOTIDE SEQUENCE [LARGE SCALE GENOMIC DNA]</scope>
    <source>
        <strain evidence="1 2">LI1</strain>
    </source>
</reference>
<dbReference type="RefSeq" id="WP_179577353.1">
    <property type="nucleotide sequence ID" value="NZ_JACCFM010000001.1"/>
</dbReference>
<gene>
    <name evidence="1" type="ORF">HNR05_000233</name>
</gene>
<keyword evidence="2" id="KW-1185">Reference proteome</keyword>
<proteinExistence type="predicted"/>
<dbReference type="AlphaFoldDB" id="A0A7Z0J4J1"/>
<dbReference type="EMBL" id="JACCFM010000001">
    <property type="protein sequence ID" value="NYJ18442.1"/>
    <property type="molecule type" value="Genomic_DNA"/>
</dbReference>